<proteinExistence type="predicted"/>
<reference evidence="1" key="1">
    <citation type="submission" date="2014-09" db="EMBL/GenBank/DDBJ databases">
        <authorList>
            <person name="Magalhaes I.L.F."/>
            <person name="Oliveira U."/>
            <person name="Santos F.R."/>
            <person name="Vidigal T.H.D.A."/>
            <person name="Brescovit A.D."/>
            <person name="Santos A.J."/>
        </authorList>
    </citation>
    <scope>NUCLEOTIDE SEQUENCE</scope>
    <source>
        <tissue evidence="1">Shoot tissue taken approximately 20 cm above the soil surface</tissue>
    </source>
</reference>
<accession>A0A0A9H0I8</accession>
<name>A0A0A9H0I8_ARUDO</name>
<organism evidence="1">
    <name type="scientific">Arundo donax</name>
    <name type="common">Giant reed</name>
    <name type="synonym">Donax arundinaceus</name>
    <dbReference type="NCBI Taxonomy" id="35708"/>
    <lineage>
        <taxon>Eukaryota</taxon>
        <taxon>Viridiplantae</taxon>
        <taxon>Streptophyta</taxon>
        <taxon>Embryophyta</taxon>
        <taxon>Tracheophyta</taxon>
        <taxon>Spermatophyta</taxon>
        <taxon>Magnoliopsida</taxon>
        <taxon>Liliopsida</taxon>
        <taxon>Poales</taxon>
        <taxon>Poaceae</taxon>
        <taxon>PACMAD clade</taxon>
        <taxon>Arundinoideae</taxon>
        <taxon>Arundineae</taxon>
        <taxon>Arundo</taxon>
    </lineage>
</organism>
<reference evidence="1" key="2">
    <citation type="journal article" date="2015" name="Data Brief">
        <title>Shoot transcriptome of the giant reed, Arundo donax.</title>
        <authorList>
            <person name="Barrero R.A."/>
            <person name="Guerrero F.D."/>
            <person name="Moolhuijzen P."/>
            <person name="Goolsby J.A."/>
            <person name="Tidwell J."/>
            <person name="Bellgard S.E."/>
            <person name="Bellgard M.I."/>
        </authorList>
    </citation>
    <scope>NUCLEOTIDE SEQUENCE</scope>
    <source>
        <tissue evidence="1">Shoot tissue taken approximately 20 cm above the soil surface</tissue>
    </source>
</reference>
<sequence length="56" mass="6347">MENDPPEINFEMKVSSHHEPFIDLTNFISTDLSACKRKQLNPVDVEVFGEDGIQSP</sequence>
<evidence type="ECO:0000313" key="1">
    <source>
        <dbReference type="EMBL" id="JAE29304.1"/>
    </source>
</evidence>
<dbReference type="EMBL" id="GBRH01168592">
    <property type="protein sequence ID" value="JAE29304.1"/>
    <property type="molecule type" value="Transcribed_RNA"/>
</dbReference>
<protein>
    <submittedName>
        <fullName evidence="1">Uncharacterized protein</fullName>
    </submittedName>
</protein>
<dbReference type="AlphaFoldDB" id="A0A0A9H0I8"/>